<dbReference type="Pfam" id="PF13505">
    <property type="entry name" value="OMP_b-brl"/>
    <property type="match status" value="2"/>
</dbReference>
<comment type="subcellular location">
    <subcellularLocation>
        <location evidence="1">Cell outer membrane</location>
    </subcellularLocation>
</comment>
<sequence>MNKHLLLLAFLSFTCHAEEITKKSYTQEQLITVRQNALNHAMEVLKDKKPSPDEILKVAKEFEAYMLADDLKKVIEQAKSEVSPNDFEKVQQPKVNISNEDKTSFSGLSVGINGQLKSTSAKARYDGYTLDGIGQQNFIANIQADYEFKLNNQFGLMFGATVDLNDSELLKLNGKFRNLPSKDFSVTEKNHFSLFVAPTYQLNDSTLGFLKLAYHRSKVEMENNINWSNQFTSWSRSSSKTLNGYGVGLGVRSHLYNNIYANLELQRVMYSTDSIVTADLGTGTTIGSFGLSYSFNDEKKPSLLSNNSSGKFNGLSIGLSGLLKSSSIKTTSTFGGESGTFDSVGQQNLGTGIFADYAFRVSDRALFLVGGTYDLNDSESFKISGNGSEAKVKEKKHYSVYLAPAYQMSQTSLGYVKFAYHQAEFENINSLTRTQLGYANTRYSKDFNGYGIGLGFRTLITDNFYGNLEVQRVFYGKEDIYPATFDVSSTIGTLGLSYKF</sequence>
<dbReference type="InterPro" id="IPR011250">
    <property type="entry name" value="OMP/PagP_B-barrel"/>
</dbReference>
<feature type="domain" description="Outer membrane protein beta-barrel" evidence="3">
    <location>
        <begin position="102"/>
        <end position="295"/>
    </location>
</feature>
<proteinExistence type="predicted"/>
<accession>A0ABX5VUB6</accession>
<gene>
    <name evidence="4" type="ORF">FIT74_04570</name>
</gene>
<name>A0ABX5VUB6_9PROT</name>
<evidence type="ECO:0000313" key="5">
    <source>
        <dbReference type="Proteomes" id="UP000312702"/>
    </source>
</evidence>
<evidence type="ECO:0000256" key="2">
    <source>
        <dbReference type="ARBA" id="ARBA00022729"/>
    </source>
</evidence>
<evidence type="ECO:0000256" key="1">
    <source>
        <dbReference type="ARBA" id="ARBA00004442"/>
    </source>
</evidence>
<keyword evidence="2" id="KW-0732">Signal</keyword>
<dbReference type="InterPro" id="IPR027385">
    <property type="entry name" value="Beta-barrel_OMP"/>
</dbReference>
<organism evidence="4 5">
    <name type="scientific">Candidatus Methylopumilus universalis</name>
    <dbReference type="NCBI Taxonomy" id="2588536"/>
    <lineage>
        <taxon>Bacteria</taxon>
        <taxon>Pseudomonadati</taxon>
        <taxon>Pseudomonadota</taxon>
        <taxon>Betaproteobacteria</taxon>
        <taxon>Nitrosomonadales</taxon>
        <taxon>Methylophilaceae</taxon>
        <taxon>Candidatus Methylopumilus</taxon>
    </lineage>
</organism>
<reference evidence="4 5" key="1">
    <citation type="journal article" date="2019" name="ISME J.">
        <title>Evolution in action: habitat transition from sediment to the pelagial leads to genome streamlining in Methylophilaceae.</title>
        <authorList>
            <person name="Salcher M."/>
            <person name="Schaefle D."/>
            <person name="Kaspar M."/>
            <person name="Neuenschwander S.M."/>
            <person name="Ghai R."/>
        </authorList>
    </citation>
    <scope>NUCLEOTIDE SEQUENCE [LARGE SCALE GENOMIC DNA]</scope>
    <source>
        <strain evidence="4 5">MMS-VI-25</strain>
    </source>
</reference>
<protein>
    <submittedName>
        <fullName evidence="4">Porin family protein</fullName>
    </submittedName>
</protein>
<feature type="domain" description="Outer membrane protein beta-barrel" evidence="3">
    <location>
        <begin position="340"/>
        <end position="500"/>
    </location>
</feature>
<dbReference type="SUPFAM" id="SSF56925">
    <property type="entry name" value="OMPA-like"/>
    <property type="match status" value="2"/>
</dbReference>
<dbReference type="RefSeq" id="WP_139884524.1">
    <property type="nucleotide sequence ID" value="NZ_CP040973.1"/>
</dbReference>
<keyword evidence="5" id="KW-1185">Reference proteome</keyword>
<dbReference type="EMBL" id="CP040973">
    <property type="protein sequence ID" value="QDC61429.1"/>
    <property type="molecule type" value="Genomic_DNA"/>
</dbReference>
<evidence type="ECO:0000259" key="3">
    <source>
        <dbReference type="Pfam" id="PF13505"/>
    </source>
</evidence>
<evidence type="ECO:0000313" key="4">
    <source>
        <dbReference type="EMBL" id="QDC61429.1"/>
    </source>
</evidence>
<dbReference type="Proteomes" id="UP000312702">
    <property type="component" value="Chromosome"/>
</dbReference>